<evidence type="ECO:0000313" key="3">
    <source>
        <dbReference type="EMBL" id="KPV43625.1"/>
    </source>
</evidence>
<evidence type="ECO:0000313" key="4">
    <source>
        <dbReference type="Proteomes" id="UP000050482"/>
    </source>
</evidence>
<feature type="domain" description="Glycosyl transferase family 1" evidence="1">
    <location>
        <begin position="168"/>
        <end position="305"/>
    </location>
</feature>
<name>A0A0P9EKI0_9BACL</name>
<evidence type="ECO:0000259" key="2">
    <source>
        <dbReference type="Pfam" id="PF13439"/>
    </source>
</evidence>
<dbReference type="InterPro" id="IPR001296">
    <property type="entry name" value="Glyco_trans_1"/>
</dbReference>
<dbReference type="Proteomes" id="UP000050482">
    <property type="component" value="Unassembled WGS sequence"/>
</dbReference>
<dbReference type="InterPro" id="IPR028098">
    <property type="entry name" value="Glyco_trans_4-like_N"/>
</dbReference>
<gene>
    <name evidence="3" type="ORF">AN477_11530</name>
</gene>
<dbReference type="CDD" id="cd03801">
    <property type="entry name" value="GT4_PimA-like"/>
    <property type="match status" value="1"/>
</dbReference>
<dbReference type="InterPro" id="IPR050194">
    <property type="entry name" value="Glycosyltransferase_grp1"/>
</dbReference>
<dbReference type="PANTHER" id="PTHR45947">
    <property type="entry name" value="SULFOQUINOVOSYL TRANSFERASE SQD2"/>
    <property type="match status" value="1"/>
</dbReference>
<proteinExistence type="predicted"/>
<evidence type="ECO:0008006" key="5">
    <source>
        <dbReference type="Google" id="ProtNLM"/>
    </source>
</evidence>
<dbReference type="PATRIC" id="fig|471514.4.peg.2656"/>
<dbReference type="SUPFAM" id="SSF53756">
    <property type="entry name" value="UDP-Glycosyltransferase/glycogen phosphorylase"/>
    <property type="match status" value="1"/>
</dbReference>
<accession>A0A0P9EKI0</accession>
<dbReference type="Pfam" id="PF13439">
    <property type="entry name" value="Glyco_transf_4"/>
    <property type="match status" value="1"/>
</dbReference>
<dbReference type="RefSeq" id="WP_054969309.1">
    <property type="nucleotide sequence ID" value="NZ_LJCO01000047.1"/>
</dbReference>
<feature type="domain" description="Glycosyltransferase subfamily 4-like N-terminal" evidence="2">
    <location>
        <begin position="12"/>
        <end position="160"/>
    </location>
</feature>
<dbReference type="Gene3D" id="3.40.50.2000">
    <property type="entry name" value="Glycogen Phosphorylase B"/>
    <property type="match status" value="2"/>
</dbReference>
<evidence type="ECO:0000259" key="1">
    <source>
        <dbReference type="Pfam" id="PF00534"/>
    </source>
</evidence>
<dbReference type="GO" id="GO:0016757">
    <property type="term" value="F:glycosyltransferase activity"/>
    <property type="evidence" value="ECO:0007669"/>
    <property type="project" value="InterPro"/>
</dbReference>
<dbReference type="STRING" id="471514.AN477_11530"/>
<keyword evidence="4" id="KW-1185">Reference proteome</keyword>
<dbReference type="Pfam" id="PF00534">
    <property type="entry name" value="Glycos_transf_1"/>
    <property type="match status" value="1"/>
</dbReference>
<reference evidence="3 4" key="1">
    <citation type="submission" date="2015-09" db="EMBL/GenBank/DDBJ databases">
        <title>Draft genome sequence of Alicyclobacillus ferrooxydans DSM 22381.</title>
        <authorList>
            <person name="Hemp J."/>
        </authorList>
    </citation>
    <scope>NUCLEOTIDE SEQUENCE [LARGE SCALE GENOMIC DNA]</scope>
    <source>
        <strain evidence="3 4">TC-34</strain>
    </source>
</reference>
<dbReference type="AlphaFoldDB" id="A0A0P9EKI0"/>
<dbReference type="PANTHER" id="PTHR45947:SF15">
    <property type="entry name" value="TEICHURONIC ACID BIOSYNTHESIS GLYCOSYLTRANSFERASE TUAC-RELATED"/>
    <property type="match status" value="1"/>
</dbReference>
<dbReference type="EMBL" id="LJCO01000047">
    <property type="protein sequence ID" value="KPV43625.1"/>
    <property type="molecule type" value="Genomic_DNA"/>
</dbReference>
<protein>
    <recommendedName>
        <fullName evidence="5">Glycosyltransferase subfamily 4-like N-terminal domain-containing protein</fullName>
    </recommendedName>
</protein>
<sequence>MKVLAIIAHPEYGGTETHVLSLARMFRRHKIHMGLATYGGPFVHVVRQQGVSIHNLSKSGGFASPVHQISQIVKQHGYTVIHAHDIESFRMLPHLCKRLPQVPRLMTVHGIDYSRNELRQAAMAANMVIAVSPAVRQRIVQSCRSAKKVKLIPNGIDTNRFSPSTDSATYRRALGLPVKSHICLYAGRFQSDKWHVARKVIIASERIAKRHKNFVAVLIGFGAYRSRLSRLAKQVNRRLGRAVVHVLPPTTRIQDYYRAADLVVGTGRVALEAMSCGKPVIAAGISGYEGIVDPKSWRKAVTHQFGDHAASNTTTVLRLSNDIHKLLVDRQHARSSGNFGRKMVVRQFSLWQAAKETIQTYNTASRHSPR</sequence>
<comment type="caution">
    <text evidence="3">The sequence shown here is derived from an EMBL/GenBank/DDBJ whole genome shotgun (WGS) entry which is preliminary data.</text>
</comment>
<organism evidence="3 4">
    <name type="scientific">Alicyclobacillus ferrooxydans</name>
    <dbReference type="NCBI Taxonomy" id="471514"/>
    <lineage>
        <taxon>Bacteria</taxon>
        <taxon>Bacillati</taxon>
        <taxon>Bacillota</taxon>
        <taxon>Bacilli</taxon>
        <taxon>Bacillales</taxon>
        <taxon>Alicyclobacillaceae</taxon>
        <taxon>Alicyclobacillus</taxon>
    </lineage>
</organism>